<dbReference type="Proteomes" id="UP000663855">
    <property type="component" value="Unassembled WGS sequence"/>
</dbReference>
<sequence length="103" mass="11794">MPQQIESRLSELNQKDSNLQITWEGEKKVDYLDVTTEIETPNFKTTMFGKLAAQSYVLPLDSSHPKDITRNIPHAAALRATRICSHRDDLRNELDRISIRQGS</sequence>
<dbReference type="EMBL" id="CAJNRE010010377">
    <property type="protein sequence ID" value="CAF2090119.1"/>
    <property type="molecule type" value="Genomic_DNA"/>
</dbReference>
<feature type="domain" description="Helix-turn-helix" evidence="1">
    <location>
        <begin position="56"/>
        <end position="98"/>
    </location>
</feature>
<evidence type="ECO:0000313" key="3">
    <source>
        <dbReference type="EMBL" id="CAF2090119.1"/>
    </source>
</evidence>
<evidence type="ECO:0000259" key="1">
    <source>
        <dbReference type="Pfam" id="PF26215"/>
    </source>
</evidence>
<dbReference type="Proteomes" id="UP000681967">
    <property type="component" value="Unassembled WGS sequence"/>
</dbReference>
<reference evidence="3" key="1">
    <citation type="submission" date="2021-02" db="EMBL/GenBank/DDBJ databases">
        <authorList>
            <person name="Nowell W R."/>
        </authorList>
    </citation>
    <scope>NUCLEOTIDE SEQUENCE</scope>
</reference>
<dbReference type="Proteomes" id="UP000676336">
    <property type="component" value="Unassembled WGS sequence"/>
</dbReference>
<evidence type="ECO:0000313" key="4">
    <source>
        <dbReference type="EMBL" id="CAF4408645.1"/>
    </source>
</evidence>
<dbReference type="AlphaFoldDB" id="A0A816SN45"/>
<dbReference type="PANTHER" id="PTHR21301:SF10">
    <property type="entry name" value="REVERSE TRANSCRIPTASE DOMAIN-CONTAINING PROTEIN"/>
    <property type="match status" value="1"/>
</dbReference>
<dbReference type="EMBL" id="CAJNOV010015925">
    <property type="protein sequence ID" value="CAF1581320.1"/>
    <property type="molecule type" value="Genomic_DNA"/>
</dbReference>
<dbReference type="EMBL" id="CAJOBH010150338">
    <property type="protein sequence ID" value="CAF4843256.1"/>
    <property type="molecule type" value="Genomic_DNA"/>
</dbReference>
<organism evidence="3 6">
    <name type="scientific">Rotaria magnacalcarata</name>
    <dbReference type="NCBI Taxonomy" id="392030"/>
    <lineage>
        <taxon>Eukaryota</taxon>
        <taxon>Metazoa</taxon>
        <taxon>Spiralia</taxon>
        <taxon>Gnathifera</taxon>
        <taxon>Rotifera</taxon>
        <taxon>Eurotatoria</taxon>
        <taxon>Bdelloidea</taxon>
        <taxon>Philodinida</taxon>
        <taxon>Philodinidae</taxon>
        <taxon>Rotaria</taxon>
    </lineage>
</organism>
<evidence type="ECO:0000313" key="2">
    <source>
        <dbReference type="EMBL" id="CAF1581320.1"/>
    </source>
</evidence>
<evidence type="ECO:0000313" key="6">
    <source>
        <dbReference type="Proteomes" id="UP000663824"/>
    </source>
</evidence>
<proteinExistence type="predicted"/>
<accession>A0A816SN45</accession>
<dbReference type="Pfam" id="PF26215">
    <property type="entry name" value="HTH_animal"/>
    <property type="match status" value="1"/>
</dbReference>
<dbReference type="PANTHER" id="PTHR21301">
    <property type="entry name" value="REVERSE TRANSCRIPTASE"/>
    <property type="match status" value="1"/>
</dbReference>
<dbReference type="InterPro" id="IPR058912">
    <property type="entry name" value="HTH_animal"/>
</dbReference>
<name>A0A816SN45_9BILA</name>
<dbReference type="EMBL" id="CAJOBI010059313">
    <property type="protein sequence ID" value="CAF4408645.1"/>
    <property type="molecule type" value="Genomic_DNA"/>
</dbReference>
<evidence type="ECO:0000313" key="5">
    <source>
        <dbReference type="EMBL" id="CAF4843256.1"/>
    </source>
</evidence>
<comment type="caution">
    <text evidence="3">The sequence shown here is derived from an EMBL/GenBank/DDBJ whole genome shotgun (WGS) entry which is preliminary data.</text>
</comment>
<protein>
    <recommendedName>
        <fullName evidence="1">Helix-turn-helix domain-containing protein</fullName>
    </recommendedName>
</protein>
<gene>
    <name evidence="5" type="ORF">BYL167_LOCUS49892</name>
    <name evidence="2" type="ORF">CJN711_LOCUS33010</name>
    <name evidence="3" type="ORF">MBJ925_LOCUS20174</name>
    <name evidence="4" type="ORF">SMN809_LOCUS30787</name>
</gene>
<dbReference type="Proteomes" id="UP000663824">
    <property type="component" value="Unassembled WGS sequence"/>
</dbReference>